<evidence type="ECO:0000256" key="1">
    <source>
        <dbReference type="SAM" id="MobiDB-lite"/>
    </source>
</evidence>
<feature type="compositionally biased region" description="Polar residues" evidence="1">
    <location>
        <begin position="22"/>
        <end position="36"/>
    </location>
</feature>
<proteinExistence type="predicted"/>
<sequence>MDNPLTPSKIQRLIHLAEDKSFNNQNRTVRTNNGDQSNDHYRCSHQFDRGFESSSGILDLERLPVFGESGVANMSMRSAAFDPGELTGRSTGTQDGNSLKPMAPTRAFGQYGRHSTASVLDSITNHMDKQTSEINDIMRHSIASNFSFHSKRK</sequence>
<feature type="region of interest" description="Disordered" evidence="1">
    <location>
        <begin position="22"/>
        <end position="41"/>
    </location>
</feature>
<keyword evidence="3" id="KW-1185">Reference proteome</keyword>
<evidence type="ECO:0000313" key="3">
    <source>
        <dbReference type="Proteomes" id="UP000324832"/>
    </source>
</evidence>
<dbReference type="AlphaFoldDB" id="A0A5E4QXJ5"/>
<name>A0A5E4QXJ5_9NEOP</name>
<reference evidence="2 3" key="1">
    <citation type="submission" date="2017-07" db="EMBL/GenBank/DDBJ databases">
        <authorList>
            <person name="Talla V."/>
            <person name="Backstrom N."/>
        </authorList>
    </citation>
    <scope>NUCLEOTIDE SEQUENCE [LARGE SCALE GENOMIC DNA]</scope>
</reference>
<protein>
    <submittedName>
        <fullName evidence="2">Uncharacterized protein</fullName>
    </submittedName>
</protein>
<accession>A0A5E4QXJ5</accession>
<gene>
    <name evidence="2" type="ORF">LSINAPIS_LOCUS12209</name>
</gene>
<dbReference type="EMBL" id="FZQP02005567">
    <property type="protein sequence ID" value="VVD01889.1"/>
    <property type="molecule type" value="Genomic_DNA"/>
</dbReference>
<dbReference type="Proteomes" id="UP000324832">
    <property type="component" value="Unassembled WGS sequence"/>
</dbReference>
<evidence type="ECO:0000313" key="2">
    <source>
        <dbReference type="EMBL" id="VVD01889.1"/>
    </source>
</evidence>
<organism evidence="2 3">
    <name type="scientific">Leptidea sinapis</name>
    <dbReference type="NCBI Taxonomy" id="189913"/>
    <lineage>
        <taxon>Eukaryota</taxon>
        <taxon>Metazoa</taxon>
        <taxon>Ecdysozoa</taxon>
        <taxon>Arthropoda</taxon>
        <taxon>Hexapoda</taxon>
        <taxon>Insecta</taxon>
        <taxon>Pterygota</taxon>
        <taxon>Neoptera</taxon>
        <taxon>Endopterygota</taxon>
        <taxon>Lepidoptera</taxon>
        <taxon>Glossata</taxon>
        <taxon>Ditrysia</taxon>
        <taxon>Papilionoidea</taxon>
        <taxon>Pieridae</taxon>
        <taxon>Dismorphiinae</taxon>
        <taxon>Leptidea</taxon>
    </lineage>
</organism>